<dbReference type="AlphaFoldDB" id="A0A6J7DY15"/>
<dbReference type="PANTHER" id="PTHR24221">
    <property type="entry name" value="ATP-BINDING CASSETTE SUB-FAMILY B"/>
    <property type="match status" value="1"/>
</dbReference>
<dbReference type="GO" id="GO:0005524">
    <property type="term" value="F:ATP binding"/>
    <property type="evidence" value="ECO:0007669"/>
    <property type="project" value="UniProtKB-KW"/>
</dbReference>
<evidence type="ECO:0000259" key="11">
    <source>
        <dbReference type="PROSITE" id="PS50929"/>
    </source>
</evidence>
<evidence type="ECO:0000259" key="10">
    <source>
        <dbReference type="PROSITE" id="PS50893"/>
    </source>
</evidence>
<name>A0A6J7DY15_9ZZZZ</name>
<organism evidence="12">
    <name type="scientific">freshwater metagenome</name>
    <dbReference type="NCBI Taxonomy" id="449393"/>
    <lineage>
        <taxon>unclassified sequences</taxon>
        <taxon>metagenomes</taxon>
        <taxon>ecological metagenomes</taxon>
    </lineage>
</organism>
<feature type="transmembrane region" description="Helical" evidence="9">
    <location>
        <begin position="139"/>
        <end position="163"/>
    </location>
</feature>
<feature type="transmembrane region" description="Helical" evidence="9">
    <location>
        <begin position="70"/>
        <end position="88"/>
    </location>
</feature>
<dbReference type="EMBL" id="CAFBLP010000019">
    <property type="protein sequence ID" value="CAB4873880.1"/>
    <property type="molecule type" value="Genomic_DNA"/>
</dbReference>
<keyword evidence="2" id="KW-0813">Transport</keyword>
<dbReference type="InterPro" id="IPR017871">
    <property type="entry name" value="ABC_transporter-like_CS"/>
</dbReference>
<feature type="transmembrane region" description="Helical" evidence="9">
    <location>
        <begin position="32"/>
        <end position="50"/>
    </location>
</feature>
<keyword evidence="7 9" id="KW-1133">Transmembrane helix</keyword>
<dbReference type="InterPro" id="IPR036640">
    <property type="entry name" value="ABC1_TM_sf"/>
</dbReference>
<comment type="subcellular location">
    <subcellularLocation>
        <location evidence="1">Cell membrane</location>
        <topology evidence="1">Multi-pass membrane protein</topology>
    </subcellularLocation>
</comment>
<evidence type="ECO:0000256" key="5">
    <source>
        <dbReference type="ARBA" id="ARBA00022741"/>
    </source>
</evidence>
<dbReference type="PROSITE" id="PS50893">
    <property type="entry name" value="ABC_TRANSPORTER_2"/>
    <property type="match status" value="1"/>
</dbReference>
<accession>A0A6J7DY15</accession>
<keyword evidence="8 9" id="KW-0472">Membrane</keyword>
<evidence type="ECO:0000256" key="3">
    <source>
        <dbReference type="ARBA" id="ARBA00022475"/>
    </source>
</evidence>
<dbReference type="InterPro" id="IPR003593">
    <property type="entry name" value="AAA+_ATPase"/>
</dbReference>
<feature type="domain" description="ABC transporter" evidence="10">
    <location>
        <begin position="349"/>
        <end position="583"/>
    </location>
</feature>
<protein>
    <submittedName>
        <fullName evidence="12">Unannotated protein</fullName>
    </submittedName>
</protein>
<dbReference type="InterPro" id="IPR003439">
    <property type="entry name" value="ABC_transporter-like_ATP-bd"/>
</dbReference>
<dbReference type="FunFam" id="3.40.50.300:FF:000299">
    <property type="entry name" value="ABC transporter ATP-binding protein/permease"/>
    <property type="match status" value="1"/>
</dbReference>
<dbReference type="PANTHER" id="PTHR24221:SF654">
    <property type="entry name" value="ATP-BINDING CASSETTE SUB-FAMILY B MEMBER 6"/>
    <property type="match status" value="1"/>
</dbReference>
<keyword evidence="6" id="KW-0067">ATP-binding</keyword>
<evidence type="ECO:0000256" key="1">
    <source>
        <dbReference type="ARBA" id="ARBA00004651"/>
    </source>
</evidence>
<keyword evidence="4 9" id="KW-0812">Transmembrane</keyword>
<evidence type="ECO:0000256" key="6">
    <source>
        <dbReference type="ARBA" id="ARBA00022840"/>
    </source>
</evidence>
<evidence type="ECO:0000256" key="8">
    <source>
        <dbReference type="ARBA" id="ARBA00023136"/>
    </source>
</evidence>
<sequence>MGEVVEPAQVQPAPERTPWRLLTDLLAQQQRGLIAGVVVGMCWAAAKVSIPRLIRNGIDRGIAGNESLLKWSFIIGVVGVIAGIFTAWRRWLAFRESRITESRLRERLFNHIIRLNVGYHDRAQTGQLMSRASSDLQQLQSFVVMIPLTISNLFQVVAILVLLLTSDPLLALIALAPLPLVNLSARRFSSKIHPAVMAVQNRQAALATVVEESISGVRVVKGFGAEGVQARKLLSEADQIRSVSLEAAKIRSRFLPAIDILPSLGLIGVLAVGGPRVLNGDMTIGQLVEFNSSVMLLIWPMRNIGMTLATGQRAAVALQRVQQVLSTESTVTDPLRPLALPVEGPLGALVLRDVRFGYDPERPVLDGFDVSIPAGTSVAIVGSTGSGKSTITRLMLRFYDVQSGAIEIDGCDLRSLSLNDLRHAVGVVFEDTLLFHDTVAANIAFSFPDAAQERIVSAARLAGADEFIEHLPDGYATLLGERGYSLSGGQRQRIAIARAILADPRVLILDDATSAVDPSKEHEIREAMATVMRNRTTIVIAHRPGTIALADTVLLLDGGRVAAQGTHDELLTGNARYREVLASFAELEAVVDVDVEADADATLIDQPGSDSSIPEPIGGG</sequence>
<dbReference type="GO" id="GO:0140359">
    <property type="term" value="F:ABC-type transporter activity"/>
    <property type="evidence" value="ECO:0007669"/>
    <property type="project" value="InterPro"/>
</dbReference>
<dbReference type="GO" id="GO:0016887">
    <property type="term" value="F:ATP hydrolysis activity"/>
    <property type="evidence" value="ECO:0007669"/>
    <property type="project" value="InterPro"/>
</dbReference>
<dbReference type="SMART" id="SM00382">
    <property type="entry name" value="AAA"/>
    <property type="match status" value="1"/>
</dbReference>
<dbReference type="SUPFAM" id="SSF52540">
    <property type="entry name" value="P-loop containing nucleoside triphosphate hydrolases"/>
    <property type="match status" value="1"/>
</dbReference>
<reference evidence="12" key="1">
    <citation type="submission" date="2020-05" db="EMBL/GenBank/DDBJ databases">
        <authorList>
            <person name="Chiriac C."/>
            <person name="Salcher M."/>
            <person name="Ghai R."/>
            <person name="Kavagutti S V."/>
        </authorList>
    </citation>
    <scope>NUCLEOTIDE SEQUENCE</scope>
</reference>
<evidence type="ECO:0000256" key="7">
    <source>
        <dbReference type="ARBA" id="ARBA00022989"/>
    </source>
</evidence>
<dbReference type="Gene3D" id="3.40.50.300">
    <property type="entry name" value="P-loop containing nucleotide triphosphate hydrolases"/>
    <property type="match status" value="1"/>
</dbReference>
<dbReference type="Pfam" id="PF00664">
    <property type="entry name" value="ABC_membrane"/>
    <property type="match status" value="1"/>
</dbReference>
<dbReference type="Gene3D" id="1.20.1560.10">
    <property type="entry name" value="ABC transporter type 1, transmembrane domain"/>
    <property type="match status" value="1"/>
</dbReference>
<proteinExistence type="predicted"/>
<dbReference type="InterPro" id="IPR039421">
    <property type="entry name" value="Type_1_exporter"/>
</dbReference>
<evidence type="ECO:0000256" key="4">
    <source>
        <dbReference type="ARBA" id="ARBA00022692"/>
    </source>
</evidence>
<keyword evidence="5" id="KW-0547">Nucleotide-binding</keyword>
<dbReference type="PROSITE" id="PS00211">
    <property type="entry name" value="ABC_TRANSPORTER_1"/>
    <property type="match status" value="1"/>
</dbReference>
<dbReference type="SUPFAM" id="SSF90123">
    <property type="entry name" value="ABC transporter transmembrane region"/>
    <property type="match status" value="1"/>
</dbReference>
<feature type="domain" description="ABC transmembrane type-1" evidence="11">
    <location>
        <begin position="34"/>
        <end position="313"/>
    </location>
</feature>
<dbReference type="InterPro" id="IPR011527">
    <property type="entry name" value="ABC1_TM_dom"/>
</dbReference>
<gene>
    <name evidence="12" type="ORF">UFOPK3376_01003</name>
</gene>
<dbReference type="Pfam" id="PF00005">
    <property type="entry name" value="ABC_tran"/>
    <property type="match status" value="1"/>
</dbReference>
<dbReference type="GO" id="GO:0005886">
    <property type="term" value="C:plasma membrane"/>
    <property type="evidence" value="ECO:0007669"/>
    <property type="project" value="UniProtKB-SubCell"/>
</dbReference>
<dbReference type="InterPro" id="IPR027417">
    <property type="entry name" value="P-loop_NTPase"/>
</dbReference>
<dbReference type="PROSITE" id="PS50929">
    <property type="entry name" value="ABC_TM1F"/>
    <property type="match status" value="1"/>
</dbReference>
<dbReference type="CDD" id="cd18543">
    <property type="entry name" value="ABC_6TM_Rv0194_D1_like"/>
    <property type="match status" value="1"/>
</dbReference>
<evidence type="ECO:0000313" key="12">
    <source>
        <dbReference type="EMBL" id="CAB4873880.1"/>
    </source>
</evidence>
<dbReference type="GO" id="GO:0034040">
    <property type="term" value="F:ATPase-coupled lipid transmembrane transporter activity"/>
    <property type="evidence" value="ECO:0007669"/>
    <property type="project" value="TreeGrafter"/>
</dbReference>
<evidence type="ECO:0000256" key="2">
    <source>
        <dbReference type="ARBA" id="ARBA00022448"/>
    </source>
</evidence>
<evidence type="ECO:0000256" key="9">
    <source>
        <dbReference type="SAM" id="Phobius"/>
    </source>
</evidence>
<keyword evidence="3" id="KW-1003">Cell membrane</keyword>